<evidence type="ECO:0000256" key="2">
    <source>
        <dbReference type="ARBA" id="ARBA00008372"/>
    </source>
</evidence>
<name>A0A8B8QMP6_9MYRT</name>
<dbReference type="InterPro" id="IPR012337">
    <property type="entry name" value="RNaseH-like_sf"/>
</dbReference>
<dbReference type="GO" id="GO:0003723">
    <property type="term" value="F:RNA binding"/>
    <property type="evidence" value="ECO:0007669"/>
    <property type="project" value="TreeGrafter"/>
</dbReference>
<dbReference type="SUPFAM" id="SSF53098">
    <property type="entry name" value="Ribonuclease H-like"/>
    <property type="match status" value="1"/>
</dbReference>
<protein>
    <submittedName>
        <fullName evidence="4">Poly(A)-specific ribonuclease PARN-like</fullName>
    </submittedName>
</protein>
<dbReference type="PANTHER" id="PTHR15092">
    <property type="entry name" value="POLY A -SPECIFIC RIBONUCLEASE/TARGET OF EGR1, MEMBER 1"/>
    <property type="match status" value="1"/>
</dbReference>
<dbReference type="PANTHER" id="PTHR15092:SF42">
    <property type="entry name" value="POLY(A)-SPECIFIC RIBONUCLEASE PARN-LIKE"/>
    <property type="match status" value="1"/>
</dbReference>
<dbReference type="InterPro" id="IPR036397">
    <property type="entry name" value="RNaseH_sf"/>
</dbReference>
<dbReference type="Gene3D" id="3.30.420.10">
    <property type="entry name" value="Ribonuclease H-like superfamily/Ribonuclease H"/>
    <property type="match status" value="2"/>
</dbReference>
<dbReference type="KEGG" id="rarg:115753330"/>
<evidence type="ECO:0000313" key="3">
    <source>
        <dbReference type="Proteomes" id="UP000827889"/>
    </source>
</evidence>
<dbReference type="RefSeq" id="XP_030547758.2">
    <property type="nucleotide sequence ID" value="XM_030691898.2"/>
</dbReference>
<organism evidence="3 4">
    <name type="scientific">Rhodamnia argentea</name>
    <dbReference type="NCBI Taxonomy" id="178133"/>
    <lineage>
        <taxon>Eukaryota</taxon>
        <taxon>Viridiplantae</taxon>
        <taxon>Streptophyta</taxon>
        <taxon>Embryophyta</taxon>
        <taxon>Tracheophyta</taxon>
        <taxon>Spermatophyta</taxon>
        <taxon>Magnoliopsida</taxon>
        <taxon>eudicotyledons</taxon>
        <taxon>Gunneridae</taxon>
        <taxon>Pentapetalae</taxon>
        <taxon>rosids</taxon>
        <taxon>malvids</taxon>
        <taxon>Myrtales</taxon>
        <taxon>Myrtaceae</taxon>
        <taxon>Myrtoideae</taxon>
        <taxon>Myrteae</taxon>
        <taxon>Australasian group</taxon>
        <taxon>Rhodamnia</taxon>
    </lineage>
</organism>
<reference evidence="3" key="1">
    <citation type="submission" date="2025-05" db="UniProtKB">
        <authorList>
            <consortium name="RefSeq"/>
        </authorList>
    </citation>
    <scope>NUCLEOTIDE SEQUENCE [LARGE SCALE GENOMIC DNA]</scope>
</reference>
<proteinExistence type="inferred from homology"/>
<gene>
    <name evidence="4" type="primary">LOC115753330</name>
</gene>
<evidence type="ECO:0000313" key="4">
    <source>
        <dbReference type="RefSeq" id="XP_030547758.2"/>
    </source>
</evidence>
<dbReference type="Pfam" id="PF04857">
    <property type="entry name" value="CAF1"/>
    <property type="match status" value="1"/>
</dbReference>
<dbReference type="InterPro" id="IPR051181">
    <property type="entry name" value="CAF1_poly(A)_ribonucleases"/>
</dbReference>
<dbReference type="InterPro" id="IPR006941">
    <property type="entry name" value="RNase_CAF1"/>
</dbReference>
<evidence type="ECO:0000256" key="1">
    <source>
        <dbReference type="ARBA" id="ARBA00001968"/>
    </source>
</evidence>
<sequence>MAGKGSGHFLRRFCTITSNASAQKWSVAQVFKSNFAESLEGLKAHVSGSDFIAVWLRRTGSSSAAWHRVSSFDTLETAYSKAKHAAEKFQVLQFAVCPFEVRASKVVAHPYNFHLFPRDELEIKRPSYSFMCQSSHLASMVDEGFDFNACIYDGISYLSREQECLAKVWKGIPVCGKYPEKSSSSPSVADAVFLERIRSRIKQWKNSFEDSSTRNDEPLVRSMRKLILGSEEYGSRPSMTIDVCSQNQVQHALEVLAEFSEDLVPLTVPAKGAGAWAVRVILTSSKEDKNLLEQELQNLEHEQTKAFRGFREVIELISAAQKPIVSLNSLNDFTSIYPMFLAPLPSDVDEFLRSLRLVFPQVFDVNHLMKEIAPLGKTTSIATALSFLNNQFFAPVDVEVSPVTGSEGKHHGLNVVRICHLFAKLCSILRSAPESSQSDSSHQAGTLERFANIYRPWPSADPLDESISIWRNDTRRANCRDVVFLWGFEKGLSSKMLKSQLQGSHKVFSENFDVRLVDKSCAIVIFWQPGLSGNLLSIMNSSDLSGPLLDLVSEGLKAAGYETYMKLCRLGLFDADLADAFDHNFADDNGYSEDHSTRKNYDVHSNSESMIYLEEL</sequence>
<accession>A0A8B8QMP6</accession>
<dbReference type="GeneID" id="115753330"/>
<reference evidence="4" key="2">
    <citation type="submission" date="2025-08" db="UniProtKB">
        <authorList>
            <consortium name="RefSeq"/>
        </authorList>
    </citation>
    <scope>IDENTIFICATION</scope>
    <source>
        <tissue evidence="4">Leaf</tissue>
    </source>
</reference>
<dbReference type="AlphaFoldDB" id="A0A8B8QMP6"/>
<dbReference type="GO" id="GO:0000175">
    <property type="term" value="F:3'-5'-RNA exonuclease activity"/>
    <property type="evidence" value="ECO:0007669"/>
    <property type="project" value="TreeGrafter"/>
</dbReference>
<comment type="cofactor">
    <cofactor evidence="1">
        <name>a divalent metal cation</name>
        <dbReference type="ChEBI" id="CHEBI:60240"/>
    </cofactor>
</comment>
<comment type="similarity">
    <text evidence="2">Belongs to the CAF1 family.</text>
</comment>
<keyword evidence="3" id="KW-1185">Reference proteome</keyword>
<dbReference type="Proteomes" id="UP000827889">
    <property type="component" value="Chromosome 1"/>
</dbReference>